<reference evidence="2 3" key="2">
    <citation type="submission" date="2019-04" db="EMBL/GenBank/DDBJ databases">
        <title>The genome sequence of big-headed turtle.</title>
        <authorList>
            <person name="Gong S."/>
        </authorList>
    </citation>
    <scope>NUCLEOTIDE SEQUENCE [LARGE SCALE GENOMIC DNA]</scope>
    <source>
        <strain evidence="2">DO16091913</strain>
        <tissue evidence="2">Muscle</tissue>
    </source>
</reference>
<reference evidence="2 3" key="1">
    <citation type="submission" date="2019-04" db="EMBL/GenBank/DDBJ databases">
        <title>Draft genome of the big-headed turtle Platysternon megacephalum.</title>
        <authorList>
            <person name="Gong S."/>
        </authorList>
    </citation>
    <scope>NUCLEOTIDE SEQUENCE [LARGE SCALE GENOMIC DNA]</scope>
    <source>
        <strain evidence="2">DO16091913</strain>
        <tissue evidence="2">Muscle</tissue>
    </source>
</reference>
<evidence type="ECO:0000313" key="3">
    <source>
        <dbReference type="Proteomes" id="UP000297703"/>
    </source>
</evidence>
<evidence type="ECO:0000313" key="2">
    <source>
        <dbReference type="EMBL" id="TFK02068.1"/>
    </source>
</evidence>
<evidence type="ECO:0000256" key="1">
    <source>
        <dbReference type="SAM" id="MobiDB-lite"/>
    </source>
</evidence>
<protein>
    <submittedName>
        <fullName evidence="2">Ovochymase-1</fullName>
    </submittedName>
</protein>
<feature type="region of interest" description="Disordered" evidence="1">
    <location>
        <begin position="67"/>
        <end position="89"/>
    </location>
</feature>
<name>A0A4D9E1K0_9SAUR</name>
<dbReference type="AlphaFoldDB" id="A0A4D9E1K0"/>
<proteinExistence type="predicted"/>
<dbReference type="EMBL" id="QXTE01000201">
    <property type="protein sequence ID" value="TFK02068.1"/>
    <property type="molecule type" value="Genomic_DNA"/>
</dbReference>
<feature type="region of interest" description="Disordered" evidence="1">
    <location>
        <begin position="101"/>
        <end position="152"/>
    </location>
</feature>
<gene>
    <name evidence="2" type="ORF">DR999_PMT15660</name>
</gene>
<feature type="region of interest" description="Disordered" evidence="1">
    <location>
        <begin position="20"/>
        <end position="44"/>
    </location>
</feature>
<dbReference type="Proteomes" id="UP000297703">
    <property type="component" value="Unassembled WGS sequence"/>
</dbReference>
<accession>A0A4D9E1K0</accession>
<keyword evidence="3" id="KW-1185">Reference proteome</keyword>
<sequence length="280" mass="30355">MGLGRFELEARHRRLRLPTGLQPLGGVSRRREPNVQTLSLPPPANAQLRTAPRLHSLCCFALKNIPGESQPHRHGRAPSPQQLGQAVGHTGDALRAEATRMMGAQAAPRSRSGSDSIPAGSSPVPCAPLPAVSRATQTPRTRKVNVSARGRQGGGVPWSAGTFLGGSTVWWGWKLHSGRDGRQPACRGDRVHFGRLRGPRRVCAIRVPPVQGCVVPPPGLARQQRKTSLIVHPSRRIIIWWLVWFLGDFSPPLWKGSREPPEGGGRARPLPTCNTEARGC</sequence>
<comment type="caution">
    <text evidence="2">The sequence shown here is derived from an EMBL/GenBank/DDBJ whole genome shotgun (WGS) entry which is preliminary data.</text>
</comment>
<feature type="region of interest" description="Disordered" evidence="1">
    <location>
        <begin position="257"/>
        <end position="280"/>
    </location>
</feature>
<organism evidence="2 3">
    <name type="scientific">Platysternon megacephalum</name>
    <name type="common">big-headed turtle</name>
    <dbReference type="NCBI Taxonomy" id="55544"/>
    <lineage>
        <taxon>Eukaryota</taxon>
        <taxon>Metazoa</taxon>
        <taxon>Chordata</taxon>
        <taxon>Craniata</taxon>
        <taxon>Vertebrata</taxon>
        <taxon>Euteleostomi</taxon>
        <taxon>Archelosauria</taxon>
        <taxon>Testudinata</taxon>
        <taxon>Testudines</taxon>
        <taxon>Cryptodira</taxon>
        <taxon>Durocryptodira</taxon>
        <taxon>Testudinoidea</taxon>
        <taxon>Platysternidae</taxon>
        <taxon>Platysternon</taxon>
    </lineage>
</organism>